<keyword evidence="2" id="KW-1003">Cell membrane</keyword>
<keyword evidence="6" id="KW-0675">Receptor</keyword>
<feature type="transmembrane region" description="Helical" evidence="7">
    <location>
        <begin position="132"/>
        <end position="151"/>
    </location>
</feature>
<sequence>MNSTEVTSDYIHDYSIVCSLSAACALSAGAISITILILIQRIKPRLHTVRHLLMCNTCIASILYCIVQIYNYIFLLFFPSVTSDIYCQWRAYFAYFTISAVTYSFLIQAISRLFISVFSIKYKCLITFKTHYFLIIIQWFTVIIIPLPAIITKDIYYRTNQLCWVPITNIIHTTYAYITYYTIPTLSVCMIYIFIYYRVKQAKKEARSLLRLIHGEKRDLELLRNIVILMSIYLISGIPLVLFLFSSNRILYLIGLVTLSLAVAVEKVCTILLDHELRQVIRKLLIRNRRITPLDNRHTTRRYQEHHIQIQQVIVQPLQKTRNTSF</sequence>
<dbReference type="EMBL" id="CAJNOO010000206">
    <property type="protein sequence ID" value="CAF0856929.1"/>
    <property type="molecule type" value="Genomic_DNA"/>
</dbReference>
<dbReference type="EMBL" id="CAJOAX010000579">
    <property type="protein sequence ID" value="CAF3617167.1"/>
    <property type="molecule type" value="Genomic_DNA"/>
</dbReference>
<evidence type="ECO:0000259" key="9">
    <source>
        <dbReference type="PROSITE" id="PS50262"/>
    </source>
</evidence>
<feature type="transmembrane region" description="Helical" evidence="7">
    <location>
        <begin position="220"/>
        <end position="244"/>
    </location>
</feature>
<dbReference type="Proteomes" id="UP000663882">
    <property type="component" value="Unassembled WGS sequence"/>
</dbReference>
<comment type="caution">
    <text evidence="10">The sequence shown here is derived from an EMBL/GenBank/DDBJ whole genome shotgun (WGS) entry which is preliminary data.</text>
</comment>
<evidence type="ECO:0000313" key="12">
    <source>
        <dbReference type="Proteomes" id="UP000663882"/>
    </source>
</evidence>
<dbReference type="SUPFAM" id="SSF81321">
    <property type="entry name" value="Family A G protein-coupled receptor-like"/>
    <property type="match status" value="1"/>
</dbReference>
<feature type="transmembrane region" description="Helical" evidence="7">
    <location>
        <begin position="14"/>
        <end position="39"/>
    </location>
</feature>
<evidence type="ECO:0000259" key="8">
    <source>
        <dbReference type="PROSITE" id="PS50261"/>
    </source>
</evidence>
<reference evidence="10" key="1">
    <citation type="submission" date="2021-02" db="EMBL/GenBank/DDBJ databases">
        <authorList>
            <person name="Nowell W R."/>
        </authorList>
    </citation>
    <scope>NUCLEOTIDE SEQUENCE</scope>
</reference>
<feature type="domain" description="G-protein coupled receptors family 2 profile 2" evidence="8">
    <location>
        <begin position="14"/>
        <end position="266"/>
    </location>
</feature>
<keyword evidence="5 7" id="KW-0472">Membrane</keyword>
<dbReference type="GO" id="GO:0005886">
    <property type="term" value="C:plasma membrane"/>
    <property type="evidence" value="ECO:0007669"/>
    <property type="project" value="UniProtKB-SubCell"/>
</dbReference>
<gene>
    <name evidence="11" type="ORF">OTI717_LOCUS7612</name>
    <name evidence="10" type="ORF">RFH988_LOCUS6761</name>
</gene>
<dbReference type="AlphaFoldDB" id="A0A813W7M3"/>
<dbReference type="Gene3D" id="1.20.1070.10">
    <property type="entry name" value="Rhodopsin 7-helix transmembrane proteins"/>
    <property type="match status" value="1"/>
</dbReference>
<dbReference type="PROSITE" id="PS50261">
    <property type="entry name" value="G_PROTEIN_RECEP_F2_4"/>
    <property type="match status" value="1"/>
</dbReference>
<feature type="domain" description="G-protein coupled receptors family 1 profile" evidence="9">
    <location>
        <begin position="31"/>
        <end position="245"/>
    </location>
</feature>
<evidence type="ECO:0000256" key="7">
    <source>
        <dbReference type="SAM" id="Phobius"/>
    </source>
</evidence>
<dbReference type="GO" id="GO:0007166">
    <property type="term" value="P:cell surface receptor signaling pathway"/>
    <property type="evidence" value="ECO:0007669"/>
    <property type="project" value="InterPro"/>
</dbReference>
<dbReference type="InterPro" id="IPR019424">
    <property type="entry name" value="7TM_GPCR_Srsx"/>
</dbReference>
<evidence type="ECO:0000256" key="3">
    <source>
        <dbReference type="ARBA" id="ARBA00022692"/>
    </source>
</evidence>
<evidence type="ECO:0008006" key="13">
    <source>
        <dbReference type="Google" id="ProtNLM"/>
    </source>
</evidence>
<feature type="transmembrane region" description="Helical" evidence="7">
    <location>
        <begin position="250"/>
        <end position="273"/>
    </location>
</feature>
<dbReference type="PROSITE" id="PS50262">
    <property type="entry name" value="G_PROTEIN_RECEP_F1_2"/>
    <property type="match status" value="1"/>
</dbReference>
<dbReference type="InterPro" id="IPR017981">
    <property type="entry name" value="GPCR_2-like_7TM"/>
</dbReference>
<dbReference type="PANTHER" id="PTHR24241">
    <property type="entry name" value="NEUROPEPTIDE RECEPTOR-RELATED G-PROTEIN COUPLED RECEPTOR"/>
    <property type="match status" value="1"/>
</dbReference>
<name>A0A813W7M3_9BILA</name>
<feature type="transmembrane region" description="Helical" evidence="7">
    <location>
        <begin position="51"/>
        <end position="73"/>
    </location>
</feature>
<evidence type="ECO:0000256" key="4">
    <source>
        <dbReference type="ARBA" id="ARBA00022989"/>
    </source>
</evidence>
<protein>
    <recommendedName>
        <fullName evidence="13">G-protein coupled receptors family 1 profile domain-containing protein</fullName>
    </recommendedName>
</protein>
<keyword evidence="4 7" id="KW-1133">Transmembrane helix</keyword>
<evidence type="ECO:0000313" key="11">
    <source>
        <dbReference type="EMBL" id="CAF3617167.1"/>
    </source>
</evidence>
<organism evidence="10 12">
    <name type="scientific">Rotaria sordida</name>
    <dbReference type="NCBI Taxonomy" id="392033"/>
    <lineage>
        <taxon>Eukaryota</taxon>
        <taxon>Metazoa</taxon>
        <taxon>Spiralia</taxon>
        <taxon>Gnathifera</taxon>
        <taxon>Rotifera</taxon>
        <taxon>Eurotatoria</taxon>
        <taxon>Bdelloidea</taxon>
        <taxon>Philodinida</taxon>
        <taxon>Philodinidae</taxon>
        <taxon>Rotaria</taxon>
    </lineage>
</organism>
<evidence type="ECO:0000256" key="1">
    <source>
        <dbReference type="ARBA" id="ARBA00004651"/>
    </source>
</evidence>
<evidence type="ECO:0000313" key="10">
    <source>
        <dbReference type="EMBL" id="CAF0856929.1"/>
    </source>
</evidence>
<feature type="transmembrane region" description="Helical" evidence="7">
    <location>
        <begin position="93"/>
        <end position="120"/>
    </location>
</feature>
<dbReference type="Pfam" id="PF10320">
    <property type="entry name" value="7TM_GPCR_Srsx"/>
    <property type="match status" value="1"/>
</dbReference>
<keyword evidence="3 7" id="KW-0812">Transmembrane</keyword>
<comment type="subcellular location">
    <subcellularLocation>
        <location evidence="1">Cell membrane</location>
        <topology evidence="1">Multi-pass membrane protein</topology>
    </subcellularLocation>
</comment>
<dbReference type="Proteomes" id="UP000663823">
    <property type="component" value="Unassembled WGS sequence"/>
</dbReference>
<proteinExistence type="predicted"/>
<dbReference type="GO" id="GO:0004930">
    <property type="term" value="F:G protein-coupled receptor activity"/>
    <property type="evidence" value="ECO:0007669"/>
    <property type="project" value="TreeGrafter"/>
</dbReference>
<evidence type="ECO:0000256" key="5">
    <source>
        <dbReference type="ARBA" id="ARBA00023136"/>
    </source>
</evidence>
<evidence type="ECO:0000256" key="2">
    <source>
        <dbReference type="ARBA" id="ARBA00022475"/>
    </source>
</evidence>
<accession>A0A813W7M3</accession>
<feature type="transmembrane region" description="Helical" evidence="7">
    <location>
        <begin position="178"/>
        <end position="199"/>
    </location>
</feature>
<evidence type="ECO:0000256" key="6">
    <source>
        <dbReference type="ARBA" id="ARBA00023170"/>
    </source>
</evidence>
<dbReference type="InterPro" id="IPR017452">
    <property type="entry name" value="GPCR_Rhodpsn_7TM"/>
</dbReference>